<accession>A0ABD3EJR8</accession>
<gene>
    <name evidence="1" type="ORF">CASFOL_001528</name>
</gene>
<dbReference type="AlphaFoldDB" id="A0ABD3EJR8"/>
<dbReference type="EMBL" id="JAVIJP010000004">
    <property type="protein sequence ID" value="KAL3654543.1"/>
    <property type="molecule type" value="Genomic_DNA"/>
</dbReference>
<organism evidence="1 2">
    <name type="scientific">Castilleja foliolosa</name>
    <dbReference type="NCBI Taxonomy" id="1961234"/>
    <lineage>
        <taxon>Eukaryota</taxon>
        <taxon>Viridiplantae</taxon>
        <taxon>Streptophyta</taxon>
        <taxon>Embryophyta</taxon>
        <taxon>Tracheophyta</taxon>
        <taxon>Spermatophyta</taxon>
        <taxon>Magnoliopsida</taxon>
        <taxon>eudicotyledons</taxon>
        <taxon>Gunneridae</taxon>
        <taxon>Pentapetalae</taxon>
        <taxon>asterids</taxon>
        <taxon>lamiids</taxon>
        <taxon>Lamiales</taxon>
        <taxon>Orobanchaceae</taxon>
        <taxon>Pedicularideae</taxon>
        <taxon>Castillejinae</taxon>
        <taxon>Castilleja</taxon>
    </lineage>
</organism>
<reference evidence="2" key="1">
    <citation type="journal article" date="2024" name="IScience">
        <title>Strigolactones Initiate the Formation of Haustorium-like Structures in Castilleja.</title>
        <authorList>
            <person name="Buerger M."/>
            <person name="Peterson D."/>
            <person name="Chory J."/>
        </authorList>
    </citation>
    <scope>NUCLEOTIDE SEQUENCE [LARGE SCALE GENOMIC DNA]</scope>
</reference>
<comment type="caution">
    <text evidence="1">The sequence shown here is derived from an EMBL/GenBank/DDBJ whole genome shotgun (WGS) entry which is preliminary data.</text>
</comment>
<proteinExistence type="predicted"/>
<keyword evidence="2" id="KW-1185">Reference proteome</keyword>
<protein>
    <submittedName>
        <fullName evidence="1">Uncharacterized protein</fullName>
    </submittedName>
</protein>
<evidence type="ECO:0000313" key="2">
    <source>
        <dbReference type="Proteomes" id="UP001632038"/>
    </source>
</evidence>
<name>A0ABD3EJR8_9LAMI</name>
<sequence length="100" mass="11248">MVVLMLRHANGYVDLDGAAKLGWDWRLGAAMWMGTRSSIGIYIGFVAGSGQPLNAFHQPREFNFLCIGLYNFSILNVYSICRSPPRKMYPQIELVGLHLD</sequence>
<evidence type="ECO:0000313" key="1">
    <source>
        <dbReference type="EMBL" id="KAL3654543.1"/>
    </source>
</evidence>
<dbReference type="Proteomes" id="UP001632038">
    <property type="component" value="Unassembled WGS sequence"/>
</dbReference>